<comment type="similarity">
    <text evidence="1">Belongs to the 'phage' integrase family.</text>
</comment>
<dbReference type="EMBL" id="JBHUDG010000006">
    <property type="protein sequence ID" value="MFD1629686.1"/>
    <property type="molecule type" value="Genomic_DNA"/>
</dbReference>
<dbReference type="PANTHER" id="PTHR30349">
    <property type="entry name" value="PHAGE INTEGRASE-RELATED"/>
    <property type="match status" value="1"/>
</dbReference>
<dbReference type="InterPro" id="IPR002104">
    <property type="entry name" value="Integrase_catalytic"/>
</dbReference>
<dbReference type="PROSITE" id="PS51898">
    <property type="entry name" value="TYR_RECOMBINASE"/>
    <property type="match status" value="1"/>
</dbReference>
<keyword evidence="3" id="KW-0233">DNA recombination</keyword>
<dbReference type="SUPFAM" id="SSF56349">
    <property type="entry name" value="DNA breaking-rejoining enzymes"/>
    <property type="match status" value="1"/>
</dbReference>
<protein>
    <submittedName>
        <fullName evidence="5">Site-specific integrase</fullName>
    </submittedName>
</protein>
<dbReference type="InterPro" id="IPR011010">
    <property type="entry name" value="DNA_brk_join_enz"/>
</dbReference>
<keyword evidence="2" id="KW-0238">DNA-binding</keyword>
<dbReference type="InterPro" id="IPR050090">
    <property type="entry name" value="Tyrosine_recombinase_XerCD"/>
</dbReference>
<accession>A0ABW4IA91</accession>
<evidence type="ECO:0000313" key="5">
    <source>
        <dbReference type="EMBL" id="MFD1629686.1"/>
    </source>
</evidence>
<evidence type="ECO:0000313" key="6">
    <source>
        <dbReference type="Proteomes" id="UP001597118"/>
    </source>
</evidence>
<dbReference type="Gene3D" id="1.10.150.130">
    <property type="match status" value="1"/>
</dbReference>
<dbReference type="InterPro" id="IPR025269">
    <property type="entry name" value="SAM-like_dom"/>
</dbReference>
<name>A0ABW4IA91_9SPHI</name>
<dbReference type="InterPro" id="IPR013762">
    <property type="entry name" value="Integrase-like_cat_sf"/>
</dbReference>
<dbReference type="Gene3D" id="1.10.443.10">
    <property type="entry name" value="Intergrase catalytic core"/>
    <property type="match status" value="1"/>
</dbReference>
<dbReference type="Pfam" id="PF00589">
    <property type="entry name" value="Phage_integrase"/>
    <property type="match status" value="1"/>
</dbReference>
<dbReference type="Pfam" id="PF13102">
    <property type="entry name" value="Phage_int_SAM_5"/>
    <property type="match status" value="1"/>
</dbReference>
<organism evidence="5 6">
    <name type="scientific">Pseudopedobacter beijingensis</name>
    <dbReference type="NCBI Taxonomy" id="1207056"/>
    <lineage>
        <taxon>Bacteria</taxon>
        <taxon>Pseudomonadati</taxon>
        <taxon>Bacteroidota</taxon>
        <taxon>Sphingobacteriia</taxon>
        <taxon>Sphingobacteriales</taxon>
        <taxon>Sphingobacteriaceae</taxon>
        <taxon>Pseudopedobacter</taxon>
    </lineage>
</organism>
<dbReference type="Proteomes" id="UP001597118">
    <property type="component" value="Unassembled WGS sequence"/>
</dbReference>
<comment type="caution">
    <text evidence="5">The sequence shown here is derived from an EMBL/GenBank/DDBJ whole genome shotgun (WGS) entry which is preliminary data.</text>
</comment>
<dbReference type="PANTHER" id="PTHR30349:SF64">
    <property type="entry name" value="PROPHAGE INTEGRASE INTD-RELATED"/>
    <property type="match status" value="1"/>
</dbReference>
<feature type="domain" description="Tyr recombinase" evidence="4">
    <location>
        <begin position="230"/>
        <end position="423"/>
    </location>
</feature>
<dbReference type="InterPro" id="IPR010998">
    <property type="entry name" value="Integrase_recombinase_N"/>
</dbReference>
<evidence type="ECO:0000256" key="1">
    <source>
        <dbReference type="ARBA" id="ARBA00008857"/>
    </source>
</evidence>
<keyword evidence="6" id="KW-1185">Reference proteome</keyword>
<evidence type="ECO:0000259" key="4">
    <source>
        <dbReference type="PROSITE" id="PS51898"/>
    </source>
</evidence>
<dbReference type="Pfam" id="PF17293">
    <property type="entry name" value="Arm-DNA-bind_5"/>
    <property type="match status" value="1"/>
</dbReference>
<proteinExistence type="inferred from homology"/>
<evidence type="ECO:0000256" key="3">
    <source>
        <dbReference type="ARBA" id="ARBA00023172"/>
    </source>
</evidence>
<reference evidence="6" key="1">
    <citation type="journal article" date="2019" name="Int. J. Syst. Evol. Microbiol.">
        <title>The Global Catalogue of Microorganisms (GCM) 10K type strain sequencing project: providing services to taxonomists for standard genome sequencing and annotation.</title>
        <authorList>
            <consortium name="The Broad Institute Genomics Platform"/>
            <consortium name="The Broad Institute Genome Sequencing Center for Infectious Disease"/>
            <person name="Wu L."/>
            <person name="Ma J."/>
        </authorList>
    </citation>
    <scope>NUCLEOTIDE SEQUENCE [LARGE SCALE GENOMIC DNA]</scope>
    <source>
        <strain evidence="6">CCUG 53762</strain>
    </source>
</reference>
<gene>
    <name evidence="5" type="ORF">ACFSAH_07355</name>
</gene>
<evidence type="ECO:0000256" key="2">
    <source>
        <dbReference type="ARBA" id="ARBA00023125"/>
    </source>
</evidence>
<dbReference type="RefSeq" id="WP_379662067.1">
    <property type="nucleotide sequence ID" value="NZ_JBHUDG010000006.1"/>
</dbReference>
<sequence>MVTLSIVLNTTKKTVKEEYPVCLRITYERKSKYVAVNTIIKHSFYKFKCKKSEWKSATIEDGGFGRFAKSKEDFDILNDLLLDALNRAKKLAKDYQRKDIDFTFDMFINELTENKNDKKIKINLLSAFYTKVIDDLEQQNKIGLATIFEDTRNQLLKFKPNAKIVDVNLKFLETFENYLRYERKNKDTTISVKIRNLQRLLNIAIEEGLFKRDNYPFGEKKYSVNRRLNHKTKKRSVPINVISKIKNLELEKGSALDLARDIFMFSFYTRGMNFIDIIGLTKNSIIDNEIYYIRSKTKQPFYIPINEYISAIIKKYGVNGDYLFPIYNDKIHVTLKQKYTRKKTALKKVNADLKEIAKLIGEPNINLTTYVSRHSYATNLKHAGVATSYISEALGHQTEEQTRTYLDEFEKGVISEFEKKIFDI</sequence>
<dbReference type="InterPro" id="IPR035386">
    <property type="entry name" value="Arm-DNA-bind_5"/>
</dbReference>